<evidence type="ECO:0000256" key="9">
    <source>
        <dbReference type="ARBA" id="ARBA00047481"/>
    </source>
</evidence>
<evidence type="ECO:0000259" key="11">
    <source>
        <dbReference type="Pfam" id="PF00155"/>
    </source>
</evidence>
<evidence type="ECO:0000313" key="13">
    <source>
        <dbReference type="Proteomes" id="UP001596099"/>
    </source>
</evidence>
<evidence type="ECO:0000256" key="2">
    <source>
        <dbReference type="ARBA" id="ARBA00005011"/>
    </source>
</evidence>
<keyword evidence="7 10" id="KW-0663">Pyridoxal phosphate</keyword>
<evidence type="ECO:0000256" key="8">
    <source>
        <dbReference type="ARBA" id="ARBA00023102"/>
    </source>
</evidence>
<dbReference type="PANTHER" id="PTHR43643">
    <property type="entry name" value="HISTIDINOL-PHOSPHATE AMINOTRANSFERASE 2"/>
    <property type="match status" value="1"/>
</dbReference>
<keyword evidence="5 10" id="KW-0028">Amino-acid biosynthesis</keyword>
<comment type="cofactor">
    <cofactor evidence="1 10">
        <name>pyridoxal 5'-phosphate</name>
        <dbReference type="ChEBI" id="CHEBI:597326"/>
    </cofactor>
</comment>
<feature type="modified residue" description="N6-(pyridoxal phosphate)lysine" evidence="10">
    <location>
        <position position="222"/>
    </location>
</feature>
<dbReference type="AlphaFoldDB" id="A0ABD5RSZ0"/>
<dbReference type="InterPro" id="IPR001917">
    <property type="entry name" value="Aminotrans_II_pyridoxalP_BS"/>
</dbReference>
<gene>
    <name evidence="10 12" type="primary">hisC</name>
    <name evidence="12" type="ORF">ACFPYI_18245</name>
</gene>
<evidence type="ECO:0000256" key="1">
    <source>
        <dbReference type="ARBA" id="ARBA00001933"/>
    </source>
</evidence>
<dbReference type="InterPro" id="IPR005861">
    <property type="entry name" value="HisP_aminotrans"/>
</dbReference>
<dbReference type="Gene3D" id="3.40.640.10">
    <property type="entry name" value="Type I PLP-dependent aspartate aminotransferase-like (Major domain)"/>
    <property type="match status" value="1"/>
</dbReference>
<dbReference type="InterPro" id="IPR050106">
    <property type="entry name" value="HistidinolP_aminotransfase"/>
</dbReference>
<dbReference type="InterPro" id="IPR015422">
    <property type="entry name" value="PyrdxlP-dep_Trfase_small"/>
</dbReference>
<dbReference type="EC" id="2.6.1.9" evidence="10"/>
<comment type="similarity">
    <text evidence="3 10">Belongs to the class-II pyridoxal-phosphate-dependent aminotransferase family. Histidinol-phosphate aminotransferase subfamily.</text>
</comment>
<dbReference type="InterPro" id="IPR015424">
    <property type="entry name" value="PyrdxlP-dep_Trfase"/>
</dbReference>
<organism evidence="12 13">
    <name type="scientific">Halomarina salina</name>
    <dbReference type="NCBI Taxonomy" id="1872699"/>
    <lineage>
        <taxon>Archaea</taxon>
        <taxon>Methanobacteriati</taxon>
        <taxon>Methanobacteriota</taxon>
        <taxon>Stenosarchaea group</taxon>
        <taxon>Halobacteria</taxon>
        <taxon>Halobacteriales</taxon>
        <taxon>Natronomonadaceae</taxon>
        <taxon>Halomarina</taxon>
    </lineage>
</organism>
<dbReference type="Pfam" id="PF00155">
    <property type="entry name" value="Aminotran_1_2"/>
    <property type="match status" value="1"/>
</dbReference>
<comment type="caution">
    <text evidence="12">The sequence shown here is derived from an EMBL/GenBank/DDBJ whole genome shotgun (WGS) entry which is preliminary data.</text>
</comment>
<dbReference type="InterPro" id="IPR004839">
    <property type="entry name" value="Aminotransferase_I/II_large"/>
</dbReference>
<evidence type="ECO:0000313" key="12">
    <source>
        <dbReference type="EMBL" id="MFC5973275.1"/>
    </source>
</evidence>
<feature type="domain" description="Aminotransferase class I/classII large" evidence="11">
    <location>
        <begin position="31"/>
        <end position="360"/>
    </location>
</feature>
<dbReference type="EMBL" id="JBHSQH010000001">
    <property type="protein sequence ID" value="MFC5973275.1"/>
    <property type="molecule type" value="Genomic_DNA"/>
</dbReference>
<evidence type="ECO:0000256" key="7">
    <source>
        <dbReference type="ARBA" id="ARBA00022898"/>
    </source>
</evidence>
<dbReference type="GO" id="GO:0004400">
    <property type="term" value="F:histidinol-phosphate transaminase activity"/>
    <property type="evidence" value="ECO:0007669"/>
    <property type="project" value="UniProtKB-UniRule"/>
</dbReference>
<dbReference type="Proteomes" id="UP001596099">
    <property type="component" value="Unassembled WGS sequence"/>
</dbReference>
<evidence type="ECO:0000256" key="6">
    <source>
        <dbReference type="ARBA" id="ARBA00022679"/>
    </source>
</evidence>
<dbReference type="GO" id="GO:0000105">
    <property type="term" value="P:L-histidine biosynthetic process"/>
    <property type="evidence" value="ECO:0007669"/>
    <property type="project" value="UniProtKB-UniRule"/>
</dbReference>
<keyword evidence="6 10" id="KW-0808">Transferase</keyword>
<dbReference type="InterPro" id="IPR015421">
    <property type="entry name" value="PyrdxlP-dep_Trfase_major"/>
</dbReference>
<protein>
    <recommendedName>
        <fullName evidence="10">Histidinol-phosphate aminotransferase</fullName>
        <ecNumber evidence="10">2.6.1.9</ecNumber>
    </recommendedName>
    <alternativeName>
        <fullName evidence="10">Imidazole acetol-phosphate transaminase</fullName>
    </alternativeName>
</protein>
<evidence type="ECO:0000256" key="3">
    <source>
        <dbReference type="ARBA" id="ARBA00007970"/>
    </source>
</evidence>
<reference evidence="12 13" key="1">
    <citation type="journal article" date="2019" name="Int. J. Syst. Evol. Microbiol.">
        <title>The Global Catalogue of Microorganisms (GCM) 10K type strain sequencing project: providing services to taxonomists for standard genome sequencing and annotation.</title>
        <authorList>
            <consortium name="The Broad Institute Genomics Platform"/>
            <consortium name="The Broad Institute Genome Sequencing Center for Infectious Disease"/>
            <person name="Wu L."/>
            <person name="Ma J."/>
        </authorList>
    </citation>
    <scope>NUCLEOTIDE SEQUENCE [LARGE SCALE GENOMIC DNA]</scope>
    <source>
        <strain evidence="12 13">CGMCC 1.12543</strain>
    </source>
</reference>
<name>A0ABD5RSZ0_9EURY</name>
<evidence type="ECO:0000256" key="4">
    <source>
        <dbReference type="ARBA" id="ARBA00022576"/>
    </source>
</evidence>
<evidence type="ECO:0000256" key="10">
    <source>
        <dbReference type="HAMAP-Rule" id="MF_01023"/>
    </source>
</evidence>
<evidence type="ECO:0000256" key="5">
    <source>
        <dbReference type="ARBA" id="ARBA00022605"/>
    </source>
</evidence>
<dbReference type="SUPFAM" id="SSF53383">
    <property type="entry name" value="PLP-dependent transferases"/>
    <property type="match status" value="1"/>
</dbReference>
<dbReference type="RefSeq" id="WP_247417621.1">
    <property type="nucleotide sequence ID" value="NZ_JALLGW010000001.1"/>
</dbReference>
<comment type="catalytic activity">
    <reaction evidence="9 10">
        <text>L-histidinol phosphate + 2-oxoglutarate = 3-(imidazol-4-yl)-2-oxopropyl phosphate + L-glutamate</text>
        <dbReference type="Rhea" id="RHEA:23744"/>
        <dbReference type="ChEBI" id="CHEBI:16810"/>
        <dbReference type="ChEBI" id="CHEBI:29985"/>
        <dbReference type="ChEBI" id="CHEBI:57766"/>
        <dbReference type="ChEBI" id="CHEBI:57980"/>
        <dbReference type="EC" id="2.6.1.9"/>
    </reaction>
</comment>
<keyword evidence="8 10" id="KW-0368">Histidine biosynthesis</keyword>
<dbReference type="PROSITE" id="PS00599">
    <property type="entry name" value="AA_TRANSFER_CLASS_2"/>
    <property type="match status" value="1"/>
</dbReference>
<dbReference type="NCBIfam" id="TIGR01141">
    <property type="entry name" value="hisC"/>
    <property type="match status" value="1"/>
</dbReference>
<comment type="pathway">
    <text evidence="2 10">Amino-acid biosynthesis; L-histidine biosynthesis; L-histidine from 5-phospho-alpha-D-ribose 1-diphosphate: step 7/9.</text>
</comment>
<keyword evidence="4 10" id="KW-0032">Aminotransferase</keyword>
<dbReference type="HAMAP" id="MF_01023">
    <property type="entry name" value="HisC_aminotrans_2"/>
    <property type="match status" value="1"/>
</dbReference>
<dbReference type="Gene3D" id="3.90.1150.10">
    <property type="entry name" value="Aspartate Aminotransferase, domain 1"/>
    <property type="match status" value="1"/>
</dbReference>
<proteinExistence type="inferred from homology"/>
<dbReference type="PANTHER" id="PTHR43643:SF6">
    <property type="entry name" value="HISTIDINOL-PHOSPHATE AMINOTRANSFERASE"/>
    <property type="match status" value="1"/>
</dbReference>
<accession>A0ABD5RSZ0</accession>
<dbReference type="CDD" id="cd00609">
    <property type="entry name" value="AAT_like"/>
    <property type="match status" value="1"/>
</dbReference>
<keyword evidence="13" id="KW-1185">Reference proteome</keyword>
<sequence length="371" mass="40341">MEPRDRSSYSVYQAGRGIEEVARELDRDPEEFVVLSSNENALGPSPAAVEAIRDHAGGVNRYPKSSHVDLTEAIAEEWDFAPEQAWLAPGGDGALDFLHRAMLDPGDEILVPRPGFAYYAMSARYHHGDVSTYSLSKADGFEQTADTVLASYDGERVVFVISPHSPVGTEMPMAEVERLADETADDTLVVVDEAYAEFSTSESKRRLLDERDDVAVLRTFSKAYGLAGLRLGYLLTPESWADVYARVNTPFSVNELACRAGLAALSDDEFVTETVETARWAREYLHEHLDAPTFESGGNFVLVDVGEAAPLDADEGAGSAVAAATQRRGLIVRDCSSFGLPDCVRITTGTREETKRAVEVVNGVLAEVPEA</sequence>